<name>A0ABQ5KU23_9EUKA</name>
<gene>
    <name evidence="2" type="ORF">ADUPG1_009023</name>
</gene>
<feature type="compositionally biased region" description="Polar residues" evidence="1">
    <location>
        <begin position="599"/>
        <end position="610"/>
    </location>
</feature>
<evidence type="ECO:0000313" key="3">
    <source>
        <dbReference type="Proteomes" id="UP001057375"/>
    </source>
</evidence>
<feature type="region of interest" description="Disordered" evidence="1">
    <location>
        <begin position="172"/>
        <end position="193"/>
    </location>
</feature>
<evidence type="ECO:0000256" key="1">
    <source>
        <dbReference type="SAM" id="MobiDB-lite"/>
    </source>
</evidence>
<reference evidence="2" key="1">
    <citation type="submission" date="2022-03" db="EMBL/GenBank/DDBJ databases">
        <title>Draft genome sequence of Aduncisulcus paluster, a free-living microaerophilic Fornicata.</title>
        <authorList>
            <person name="Yuyama I."/>
            <person name="Kume K."/>
            <person name="Tamura T."/>
            <person name="Inagaki Y."/>
            <person name="Hashimoto T."/>
        </authorList>
    </citation>
    <scope>NUCLEOTIDE SEQUENCE</scope>
    <source>
        <strain evidence="2">NY0171</strain>
    </source>
</reference>
<proteinExistence type="predicted"/>
<accession>A0ABQ5KU23</accession>
<dbReference type="EMBL" id="BQXS01011107">
    <property type="protein sequence ID" value="GKT35973.1"/>
    <property type="molecule type" value="Genomic_DNA"/>
</dbReference>
<organism evidence="2 3">
    <name type="scientific">Aduncisulcus paluster</name>
    <dbReference type="NCBI Taxonomy" id="2918883"/>
    <lineage>
        <taxon>Eukaryota</taxon>
        <taxon>Metamonada</taxon>
        <taxon>Carpediemonas-like organisms</taxon>
        <taxon>Aduncisulcus</taxon>
    </lineage>
</organism>
<protein>
    <submittedName>
        <fullName evidence="2">Uncharacterized protein</fullName>
    </submittedName>
</protein>
<comment type="caution">
    <text evidence="2">The sequence shown here is derived from an EMBL/GenBank/DDBJ whole genome shotgun (WGS) entry which is preliminary data.</text>
</comment>
<keyword evidence="3" id="KW-1185">Reference proteome</keyword>
<evidence type="ECO:0000313" key="2">
    <source>
        <dbReference type="EMBL" id="GKT35973.1"/>
    </source>
</evidence>
<feature type="region of interest" description="Disordered" evidence="1">
    <location>
        <begin position="599"/>
        <end position="618"/>
    </location>
</feature>
<dbReference type="Proteomes" id="UP001057375">
    <property type="component" value="Unassembled WGS sequence"/>
</dbReference>
<sequence>MFNNENKDSNDIEKVDLDKVDNVLSDQQSHLFLLSNVLSDRSEGLFKGLSLPLLSPIFIPRYIGFTSNYLFELSFDEESRFSQSVEICSGNFCSQFQRKHSRKRQPSILRSVPFTSNFYDLIGSQTSDSDSFNTTRSRFLRYSSSRNLNNEGNNSIIFSMLLSDRRKMERFNPSSRFKQNRKSSRSSVDHREQFSALNEYNDTTELSLSDPSFCDEYVRDLVPHRWSQMHRRTLQSRNLSSTPRTRSINCLKDIKSCVPSINEERILNYFNNCNGSAEHESFPYQFVQYSKIFSINRRINPQIFPFPTKLRGQRRKKFPPNSNSHCSEFEVSVSHTLLNKQVQAAIGERLCCRIFWINYDSILSSMKNIAKFLVYFQNKNQIRTKGFRLISRTIFNDIFDSHFETILSSFFKFITEMNPNEPLNMSEIMNTHCNNNHMYESMPMSSAKRLSINNSIVQYSYTSRKIVIPKDYILSKISFDRSVVSHPTLLFLNNQPNRKTPGQEFVKERGGIKSTIQMWKSQFPKKTHLQASDPSVVTSLIKQCTFKLIKKHPRSMNSPNVDCSFPQYLSSSRISSLPLKLLPIIKPTIFQRYFEPVHPSTQCGSRRPGNSSSSSSSGVVIPRLEINNLINPSHFGERKMSIDVIQEENEDVSSFRVRNDSCNRSNTNTAKTTTSYPSSSCSCLPLQKDVNNGHSSLLDIEISKCQESDIPDDEEEETISHIFNFENHRSSVFSSPIVSSPFSNPFLVSSCVSDKMKYRVKLWKHLERFHLSLSSTPRSIPLWKQKLSKLWSDCIEIYQRVLDDRTSIFNQLANFSSMLKSSQQNESSQSLYDTFHIDKLLSDLYNTQHLTLMCFQNMKKLGTYQDRVDVLVLIGSFVLNILLDNVSAQHWFQEASLQLSEDKQLFLKLSVDELSRVLRTKHIECDRLDKRIQKLEKMNISLMCSLDSYKHNQSVDKAKEYNQDPIQIHQSEKNHLLYSPRIPSLVNHFLSAYSKILKFPEDPQMDVSGVIPPLDVPEMIPSIKESRREAMLDRTLSHSSSCCPTYEGSSSIDGLNFTDKSSHSIPHSSRHTSSSDLSSWMEYHADTAHK</sequence>